<evidence type="ECO:0000313" key="10">
    <source>
        <dbReference type="Proteomes" id="UP001374584"/>
    </source>
</evidence>
<accession>A0AAN9LAX0</accession>
<reference evidence="9 10" key="1">
    <citation type="submission" date="2024-01" db="EMBL/GenBank/DDBJ databases">
        <title>The genomes of 5 underutilized Papilionoideae crops provide insights into root nodulation and disease resistanc.</title>
        <authorList>
            <person name="Jiang F."/>
        </authorList>
    </citation>
    <scope>NUCLEOTIDE SEQUENCE [LARGE SCALE GENOMIC DNA]</scope>
    <source>
        <strain evidence="9">JINMINGXINNONG_FW02</strain>
        <tissue evidence="9">Leaves</tissue>
    </source>
</reference>
<feature type="transmembrane region" description="Helical" evidence="7">
    <location>
        <begin position="339"/>
        <end position="361"/>
    </location>
</feature>
<keyword evidence="3 7" id="KW-0812">Transmembrane</keyword>
<keyword evidence="5 7" id="KW-1133">Transmembrane helix</keyword>
<dbReference type="PANTHER" id="PTHR10283">
    <property type="entry name" value="SOLUTE CARRIER FAMILY 13 MEMBER"/>
    <property type="match status" value="1"/>
</dbReference>
<protein>
    <recommendedName>
        <fullName evidence="8">Cystatin domain-containing protein</fullName>
    </recommendedName>
</protein>
<feature type="transmembrane region" description="Helical" evidence="7">
    <location>
        <begin position="450"/>
        <end position="471"/>
    </location>
</feature>
<evidence type="ECO:0000256" key="1">
    <source>
        <dbReference type="ARBA" id="ARBA00004141"/>
    </source>
</evidence>
<dbReference type="InterPro" id="IPR000010">
    <property type="entry name" value="Cystatin_dom"/>
</dbReference>
<dbReference type="EMBL" id="JAYMYR010000011">
    <property type="protein sequence ID" value="KAK7332401.1"/>
    <property type="molecule type" value="Genomic_DNA"/>
</dbReference>
<comment type="caution">
    <text evidence="9">The sequence shown here is derived from an EMBL/GenBank/DDBJ whole genome shotgun (WGS) entry which is preliminary data.</text>
</comment>
<feature type="transmembrane region" description="Helical" evidence="7">
    <location>
        <begin position="382"/>
        <end position="399"/>
    </location>
</feature>
<feature type="transmembrane region" description="Helical" evidence="7">
    <location>
        <begin position="45"/>
        <end position="63"/>
    </location>
</feature>
<dbReference type="Gene3D" id="3.10.450.10">
    <property type="match status" value="1"/>
</dbReference>
<proteinExistence type="predicted"/>
<evidence type="ECO:0000313" key="9">
    <source>
        <dbReference type="EMBL" id="KAK7332401.1"/>
    </source>
</evidence>
<keyword evidence="4" id="KW-0789">Thiol protease inhibitor</keyword>
<dbReference type="CDD" id="cd00042">
    <property type="entry name" value="CY"/>
    <property type="match status" value="1"/>
</dbReference>
<dbReference type="SUPFAM" id="SSF54403">
    <property type="entry name" value="Cystatin/monellin"/>
    <property type="match status" value="1"/>
</dbReference>
<dbReference type="GO" id="GO:0015140">
    <property type="term" value="F:malate transmembrane transporter activity"/>
    <property type="evidence" value="ECO:0007669"/>
    <property type="project" value="UniProtKB-ARBA"/>
</dbReference>
<dbReference type="InterPro" id="IPR001898">
    <property type="entry name" value="SLC13A/DASS"/>
</dbReference>
<evidence type="ECO:0000256" key="6">
    <source>
        <dbReference type="ARBA" id="ARBA00023136"/>
    </source>
</evidence>
<feature type="transmembrane region" description="Helical" evidence="7">
    <location>
        <begin position="257"/>
        <end position="280"/>
    </location>
</feature>
<dbReference type="InterPro" id="IPR018073">
    <property type="entry name" value="Prot_inh_cystat_CS"/>
</dbReference>
<feature type="transmembrane region" description="Helical" evidence="7">
    <location>
        <begin position="301"/>
        <end position="327"/>
    </location>
</feature>
<feature type="transmembrane region" description="Helical" evidence="7">
    <location>
        <begin position="212"/>
        <end position="237"/>
    </location>
</feature>
<dbReference type="GO" id="GO:0004869">
    <property type="term" value="F:cysteine-type endopeptidase inhibitor activity"/>
    <property type="evidence" value="ECO:0007669"/>
    <property type="project" value="UniProtKB-KW"/>
</dbReference>
<evidence type="ECO:0000256" key="5">
    <source>
        <dbReference type="ARBA" id="ARBA00022989"/>
    </source>
</evidence>
<dbReference type="Pfam" id="PF16845">
    <property type="entry name" value="SQAPI"/>
    <property type="match status" value="1"/>
</dbReference>
<dbReference type="SMART" id="SM00043">
    <property type="entry name" value="CY"/>
    <property type="match status" value="1"/>
</dbReference>
<evidence type="ECO:0000256" key="4">
    <source>
        <dbReference type="ARBA" id="ARBA00022704"/>
    </source>
</evidence>
<dbReference type="Proteomes" id="UP001374584">
    <property type="component" value="Unassembled WGS sequence"/>
</dbReference>
<comment type="subcellular location">
    <subcellularLocation>
        <location evidence="1">Membrane</location>
        <topology evidence="1">Multi-pass membrane protein</topology>
    </subcellularLocation>
</comment>
<dbReference type="CDD" id="cd01115">
    <property type="entry name" value="SLC13_permease"/>
    <property type="match status" value="1"/>
</dbReference>
<dbReference type="InterPro" id="IPR046350">
    <property type="entry name" value="Cystatin_sf"/>
</dbReference>
<evidence type="ECO:0000259" key="8">
    <source>
        <dbReference type="SMART" id="SM00043"/>
    </source>
</evidence>
<sequence length="678" mass="74399">MVGEKIPLPASYDHGSPLLPVQEAVEGTHSTVSFTMKSILTLQNFYVILGPLLTLFICLFVKLEAPKSQKMLGVTAWVFTCWVTQAVPLPVTSMCPLFLFPVFGIASADSVAHSYMNDIVTLVLGSFILALAVERYNVHRRLALNVTLLFCSDPVNPALLLLGLCATIFLVSMWLLNMPTAVMMMTVVTGMLQRLPPMQEQSEEMRKFCKAVILTVVYVTPIGGMSTLTGTGVNLIITGMWKSLFPEGKEISFNTWFFFAFPAALLILICFWCIICLLYLSKGTSRALSSYFGRLHLRRDLEALGPATFAEKMVLSISGLLIILWMTRRITDDIPGWGVLFNGLVGDGSVSVMVAVLLFIIPNMKREGEKLLSWNDCKKLPWNLVLLLGAGFAIADGVQSSGLADVLSGILNCLQDTPYMAIVPAVCLICSIITEFITSNAATATLLVPLLYQIAITMHVHPLILIIPGGIATEFAFWLPTSTPSNALGMATGHIEIKDMLKVGVPLKVVAIVVLSLLMPSLGTIVFGINNDTQQVKSMKQNSWEEGGVGCLDWKRLNTVIVIIMTRRHCLLLLSLMLVSYTTRSKAALAGWEPIKDVKEPHVVEIAEYAVSEYDKRSGTKLQLVSVLKGETQVVAGTNYRLVLKAKGGSATTHYEAVVWEKTWVHFRNLTSFKSLPS</sequence>
<gene>
    <name evidence="9" type="ORF">VNO80_29152</name>
</gene>
<feature type="transmembrane region" description="Helical" evidence="7">
    <location>
        <begin position="419"/>
        <end position="438"/>
    </location>
</feature>
<feature type="transmembrane region" description="Helical" evidence="7">
    <location>
        <begin position="75"/>
        <end position="103"/>
    </location>
</feature>
<organism evidence="9 10">
    <name type="scientific">Phaseolus coccineus</name>
    <name type="common">Scarlet runner bean</name>
    <name type="synonym">Phaseolus multiflorus</name>
    <dbReference type="NCBI Taxonomy" id="3886"/>
    <lineage>
        <taxon>Eukaryota</taxon>
        <taxon>Viridiplantae</taxon>
        <taxon>Streptophyta</taxon>
        <taxon>Embryophyta</taxon>
        <taxon>Tracheophyta</taxon>
        <taxon>Spermatophyta</taxon>
        <taxon>Magnoliopsida</taxon>
        <taxon>eudicotyledons</taxon>
        <taxon>Gunneridae</taxon>
        <taxon>Pentapetalae</taxon>
        <taxon>rosids</taxon>
        <taxon>fabids</taxon>
        <taxon>Fabales</taxon>
        <taxon>Fabaceae</taxon>
        <taxon>Papilionoideae</taxon>
        <taxon>50 kb inversion clade</taxon>
        <taxon>NPAAA clade</taxon>
        <taxon>indigoferoid/millettioid clade</taxon>
        <taxon>Phaseoleae</taxon>
        <taxon>Phaseolus</taxon>
    </lineage>
</organism>
<keyword evidence="6 7" id="KW-0472">Membrane</keyword>
<dbReference type="PROSITE" id="PS00287">
    <property type="entry name" value="CYSTATIN"/>
    <property type="match status" value="1"/>
</dbReference>
<dbReference type="PANTHER" id="PTHR10283:SF82">
    <property type="entry name" value="SOLUTE CARRIER FAMILY 13 MEMBER 2"/>
    <property type="match status" value="1"/>
</dbReference>
<keyword evidence="10" id="KW-1185">Reference proteome</keyword>
<keyword evidence="2" id="KW-0646">Protease inhibitor</keyword>
<evidence type="ECO:0000256" key="2">
    <source>
        <dbReference type="ARBA" id="ARBA00022690"/>
    </source>
</evidence>
<evidence type="ECO:0000256" key="7">
    <source>
        <dbReference type="SAM" id="Phobius"/>
    </source>
</evidence>
<evidence type="ECO:0000256" key="3">
    <source>
        <dbReference type="ARBA" id="ARBA00022692"/>
    </source>
</evidence>
<dbReference type="Pfam" id="PF00939">
    <property type="entry name" value="Na_sulph_symp"/>
    <property type="match status" value="1"/>
</dbReference>
<feature type="transmembrane region" description="Helical" evidence="7">
    <location>
        <begin position="509"/>
        <end position="530"/>
    </location>
</feature>
<dbReference type="GO" id="GO:0005886">
    <property type="term" value="C:plasma membrane"/>
    <property type="evidence" value="ECO:0007669"/>
    <property type="project" value="TreeGrafter"/>
</dbReference>
<name>A0AAN9LAX0_PHACN</name>
<feature type="domain" description="Cystatin" evidence="8">
    <location>
        <begin position="587"/>
        <end position="676"/>
    </location>
</feature>
<dbReference type="AlphaFoldDB" id="A0AAN9LAX0"/>